<dbReference type="Gene3D" id="3.40.50.720">
    <property type="entry name" value="NAD(P)-binding Rossmann-like Domain"/>
    <property type="match status" value="1"/>
</dbReference>
<dbReference type="PATRIC" id="fig|1330534.3.peg.2753"/>
<protein>
    <submittedName>
        <fullName evidence="7">Alcohol dehydrogenase</fullName>
    </submittedName>
</protein>
<sequence>MLRAIMTKPGKIIFEDVQVPLVEDNKVLVKMARIGVCGSDMHVYHGKHPYTSYPVVQGHEVTAVVEKCGAGVVDFAPGDKVTVQPQVFCGKCAMCREGDYHICENLKVMGFQTEGMAAEYFQVDQSKLVHIPDELDLDSGALIEPVAVGIHAVRRLGNVKGKKVLVFGAGPIGNLTAQSAKAMGAESVMITDLSDFRIQKAVECGIDFCVNTAKEDLKEAVLKNFGKDGADAIFECIGIQPTMDQAVSIARKGTTIMVVGVFGDIPRVDLGLVQDRELTLRGTLMYKREDFDDAIRFMADKKIVVTPLISRHFAFKDYLKAYEFIEESKDLAMKILIDIF</sequence>
<comment type="caution">
    <text evidence="7">The sequence shown here is derived from an EMBL/GenBank/DDBJ whole genome shotgun (WGS) entry which is preliminary data.</text>
</comment>
<evidence type="ECO:0000313" key="7">
    <source>
        <dbReference type="EMBL" id="EPR10442.1"/>
    </source>
</evidence>
<proteinExistence type="inferred from homology"/>
<dbReference type="GO" id="GO:0016491">
    <property type="term" value="F:oxidoreductase activity"/>
    <property type="evidence" value="ECO:0007669"/>
    <property type="project" value="UniProtKB-KW"/>
</dbReference>
<dbReference type="SMART" id="SM00829">
    <property type="entry name" value="PKS_ER"/>
    <property type="match status" value="1"/>
</dbReference>
<keyword evidence="5" id="KW-0560">Oxidoreductase</keyword>
<dbReference type="AlphaFoldDB" id="U4QZL8"/>
<dbReference type="InterPro" id="IPR011032">
    <property type="entry name" value="GroES-like_sf"/>
</dbReference>
<gene>
    <name evidence="7" type="ORF">L323_13860</name>
</gene>
<reference evidence="7 8" key="1">
    <citation type="journal article" date="2013" name="Genome Announc.">
        <title>Draft Genome Sequence of the Cellulolytic Bacterium Clostridium papyrosolvens C7 (ATCC 700395).</title>
        <authorList>
            <person name="Zepeda V."/>
            <person name="Dassa B."/>
            <person name="Borovok I."/>
            <person name="Lamed R."/>
            <person name="Bayer E.A."/>
            <person name="Cate J.H."/>
        </authorList>
    </citation>
    <scope>NUCLEOTIDE SEQUENCE [LARGE SCALE GENOMIC DNA]</scope>
    <source>
        <strain evidence="7 8">C7</strain>
    </source>
</reference>
<comment type="similarity">
    <text evidence="2">Belongs to the zinc-containing alcohol dehydrogenase family.</text>
</comment>
<dbReference type="RefSeq" id="WP_020816243.1">
    <property type="nucleotide sequence ID" value="NZ_ATAY01000063.1"/>
</dbReference>
<dbReference type="SUPFAM" id="SSF51735">
    <property type="entry name" value="NAD(P)-binding Rossmann-fold domains"/>
    <property type="match status" value="1"/>
</dbReference>
<comment type="cofactor">
    <cofactor evidence="1">
        <name>Zn(2+)</name>
        <dbReference type="ChEBI" id="CHEBI:29105"/>
    </cofactor>
</comment>
<dbReference type="InterPro" id="IPR020843">
    <property type="entry name" value="ER"/>
</dbReference>
<dbReference type="OrthoDB" id="9769198at2"/>
<dbReference type="STRING" id="1330534.L323_13860"/>
<evidence type="ECO:0000256" key="4">
    <source>
        <dbReference type="ARBA" id="ARBA00022833"/>
    </source>
</evidence>
<dbReference type="Proteomes" id="UP000016860">
    <property type="component" value="Unassembled WGS sequence"/>
</dbReference>
<dbReference type="InterPro" id="IPR036291">
    <property type="entry name" value="NAD(P)-bd_dom_sf"/>
</dbReference>
<evidence type="ECO:0000256" key="1">
    <source>
        <dbReference type="ARBA" id="ARBA00001947"/>
    </source>
</evidence>
<dbReference type="InterPro" id="IPR013154">
    <property type="entry name" value="ADH-like_N"/>
</dbReference>
<dbReference type="Gene3D" id="3.90.180.10">
    <property type="entry name" value="Medium-chain alcohol dehydrogenases, catalytic domain"/>
    <property type="match status" value="1"/>
</dbReference>
<dbReference type="EMBL" id="ATAY01000063">
    <property type="protein sequence ID" value="EPR10442.1"/>
    <property type="molecule type" value="Genomic_DNA"/>
</dbReference>
<evidence type="ECO:0000313" key="8">
    <source>
        <dbReference type="Proteomes" id="UP000016860"/>
    </source>
</evidence>
<evidence type="ECO:0000256" key="3">
    <source>
        <dbReference type="ARBA" id="ARBA00022723"/>
    </source>
</evidence>
<organism evidence="7 8">
    <name type="scientific">Ruminiclostridium papyrosolvens C7</name>
    <dbReference type="NCBI Taxonomy" id="1330534"/>
    <lineage>
        <taxon>Bacteria</taxon>
        <taxon>Bacillati</taxon>
        <taxon>Bacillota</taxon>
        <taxon>Clostridia</taxon>
        <taxon>Eubacteriales</taxon>
        <taxon>Oscillospiraceae</taxon>
        <taxon>Ruminiclostridium</taxon>
    </lineage>
</organism>
<evidence type="ECO:0000259" key="6">
    <source>
        <dbReference type="SMART" id="SM00829"/>
    </source>
</evidence>
<evidence type="ECO:0000256" key="2">
    <source>
        <dbReference type="ARBA" id="ARBA00008072"/>
    </source>
</evidence>
<dbReference type="SUPFAM" id="SSF50129">
    <property type="entry name" value="GroES-like"/>
    <property type="match status" value="1"/>
</dbReference>
<dbReference type="GO" id="GO:0046872">
    <property type="term" value="F:metal ion binding"/>
    <property type="evidence" value="ECO:0007669"/>
    <property type="project" value="UniProtKB-KW"/>
</dbReference>
<dbReference type="Pfam" id="PF08240">
    <property type="entry name" value="ADH_N"/>
    <property type="match status" value="1"/>
</dbReference>
<dbReference type="Pfam" id="PF00107">
    <property type="entry name" value="ADH_zinc_N"/>
    <property type="match status" value="1"/>
</dbReference>
<name>U4QZL8_9FIRM</name>
<keyword evidence="3" id="KW-0479">Metal-binding</keyword>
<keyword evidence="4" id="KW-0862">Zinc</keyword>
<feature type="domain" description="Enoyl reductase (ER)" evidence="6">
    <location>
        <begin position="10"/>
        <end position="305"/>
    </location>
</feature>
<accession>U4QZL8</accession>
<evidence type="ECO:0000256" key="5">
    <source>
        <dbReference type="ARBA" id="ARBA00023002"/>
    </source>
</evidence>
<dbReference type="InterPro" id="IPR013149">
    <property type="entry name" value="ADH-like_C"/>
</dbReference>
<dbReference type="PANTHER" id="PTHR43161">
    <property type="entry name" value="SORBITOL DEHYDROGENASE"/>
    <property type="match status" value="1"/>
</dbReference>